<name>A0A8X6HTP5_TRICU</name>
<sequence length="108" mass="13042">MAFLTKGRKEDLRRLAWEIGLFEAEDLRILDIKQLILSSEGYEENTIKDLFMTIIEERMENSKVAEQAAERDRRRVEMDFELQKLKHKREFRMVRRAKIRIEKADSQI</sequence>
<proteinExistence type="predicted"/>
<accession>A0A8X6HTP5</accession>
<comment type="caution">
    <text evidence="1">The sequence shown here is derived from an EMBL/GenBank/DDBJ whole genome shotgun (WGS) entry which is preliminary data.</text>
</comment>
<reference evidence="1" key="1">
    <citation type="submission" date="2020-07" db="EMBL/GenBank/DDBJ databases">
        <title>Multicomponent nature underlies the extraordinary mechanical properties of spider dragline silk.</title>
        <authorList>
            <person name="Kono N."/>
            <person name="Nakamura H."/>
            <person name="Mori M."/>
            <person name="Yoshida Y."/>
            <person name="Ohtoshi R."/>
            <person name="Malay A.D."/>
            <person name="Moran D.A.P."/>
            <person name="Tomita M."/>
            <person name="Numata K."/>
            <person name="Arakawa K."/>
        </authorList>
    </citation>
    <scope>NUCLEOTIDE SEQUENCE</scope>
</reference>
<keyword evidence="2" id="KW-1185">Reference proteome</keyword>
<gene>
    <name evidence="1" type="ORF">TNCT_484141</name>
</gene>
<organism evidence="1 2">
    <name type="scientific">Trichonephila clavata</name>
    <name type="common">Joro spider</name>
    <name type="synonym">Nephila clavata</name>
    <dbReference type="NCBI Taxonomy" id="2740835"/>
    <lineage>
        <taxon>Eukaryota</taxon>
        <taxon>Metazoa</taxon>
        <taxon>Ecdysozoa</taxon>
        <taxon>Arthropoda</taxon>
        <taxon>Chelicerata</taxon>
        <taxon>Arachnida</taxon>
        <taxon>Araneae</taxon>
        <taxon>Araneomorphae</taxon>
        <taxon>Entelegynae</taxon>
        <taxon>Araneoidea</taxon>
        <taxon>Nephilidae</taxon>
        <taxon>Trichonephila</taxon>
    </lineage>
</organism>
<dbReference type="EMBL" id="BMAO01002483">
    <property type="protein sequence ID" value="GFQ81107.1"/>
    <property type="molecule type" value="Genomic_DNA"/>
</dbReference>
<evidence type="ECO:0000313" key="1">
    <source>
        <dbReference type="EMBL" id="GFQ81107.1"/>
    </source>
</evidence>
<dbReference type="OrthoDB" id="10393362at2759"/>
<evidence type="ECO:0000313" key="2">
    <source>
        <dbReference type="Proteomes" id="UP000887116"/>
    </source>
</evidence>
<dbReference type="AlphaFoldDB" id="A0A8X6HTP5"/>
<dbReference type="Proteomes" id="UP000887116">
    <property type="component" value="Unassembled WGS sequence"/>
</dbReference>
<protein>
    <submittedName>
        <fullName evidence="1">Uncharacterized protein</fullName>
    </submittedName>
</protein>